<evidence type="ECO:0008006" key="4">
    <source>
        <dbReference type="Google" id="ProtNLM"/>
    </source>
</evidence>
<dbReference type="HOGENOM" id="CLU_1336181_0_0_10"/>
<dbReference type="KEGG" id="fli:Fleli_1294"/>
<evidence type="ECO:0000313" key="3">
    <source>
        <dbReference type="Proteomes" id="UP000006054"/>
    </source>
</evidence>
<evidence type="ECO:0000256" key="1">
    <source>
        <dbReference type="SAM" id="SignalP"/>
    </source>
</evidence>
<dbReference type="RefSeq" id="WP_014797185.1">
    <property type="nucleotide sequence ID" value="NC_018018.1"/>
</dbReference>
<protein>
    <recommendedName>
        <fullName evidence="4">Ezrin/radixin/moesin family protein</fullName>
    </recommendedName>
</protein>
<gene>
    <name evidence="2" type="ordered locus">Fleli_1294</name>
</gene>
<dbReference type="AlphaFoldDB" id="I4AIE3"/>
<feature type="chain" id="PRO_5003685320" description="Ezrin/radixin/moesin family protein" evidence="1">
    <location>
        <begin position="23"/>
        <end position="219"/>
    </location>
</feature>
<keyword evidence="1" id="KW-0732">Signal</keyword>
<keyword evidence="3" id="KW-1185">Reference proteome</keyword>
<reference evidence="3" key="1">
    <citation type="submission" date="2012-06" db="EMBL/GenBank/DDBJ databases">
        <title>The complete genome of Flexibacter litoralis DSM 6794.</title>
        <authorList>
            <person name="Lucas S."/>
            <person name="Copeland A."/>
            <person name="Lapidus A."/>
            <person name="Glavina del Rio T."/>
            <person name="Dalin E."/>
            <person name="Tice H."/>
            <person name="Bruce D."/>
            <person name="Goodwin L."/>
            <person name="Pitluck S."/>
            <person name="Peters L."/>
            <person name="Ovchinnikova G."/>
            <person name="Lu M."/>
            <person name="Kyrpides N."/>
            <person name="Mavromatis K."/>
            <person name="Ivanova N."/>
            <person name="Brettin T."/>
            <person name="Detter J.C."/>
            <person name="Han C."/>
            <person name="Larimer F."/>
            <person name="Land M."/>
            <person name="Hauser L."/>
            <person name="Markowitz V."/>
            <person name="Cheng J.-F."/>
            <person name="Hugenholtz P."/>
            <person name="Woyke T."/>
            <person name="Wu D."/>
            <person name="Spring S."/>
            <person name="Lang E."/>
            <person name="Kopitz M."/>
            <person name="Brambilla E."/>
            <person name="Klenk H.-P."/>
            <person name="Eisen J.A."/>
        </authorList>
    </citation>
    <scope>NUCLEOTIDE SEQUENCE [LARGE SCALE GENOMIC DNA]</scope>
    <source>
        <strain evidence="3">ATCC 23117 / DSM 6794 / NBRC 15988 / NCIMB 1366 / Sio-4</strain>
    </source>
</reference>
<dbReference type="EMBL" id="CP003345">
    <property type="protein sequence ID" value="AFM03728.1"/>
    <property type="molecule type" value="Genomic_DNA"/>
</dbReference>
<evidence type="ECO:0000313" key="2">
    <source>
        <dbReference type="EMBL" id="AFM03728.1"/>
    </source>
</evidence>
<dbReference type="OrthoDB" id="1119072at2"/>
<dbReference type="Proteomes" id="UP000006054">
    <property type="component" value="Chromosome"/>
</dbReference>
<accession>I4AIE3</accession>
<organism evidence="2 3">
    <name type="scientific">Bernardetia litoralis (strain ATCC 23117 / DSM 6794 / NBRC 15988 / NCIMB 1366 / Fx l1 / Sio-4)</name>
    <name type="common">Flexibacter litoralis</name>
    <dbReference type="NCBI Taxonomy" id="880071"/>
    <lineage>
        <taxon>Bacteria</taxon>
        <taxon>Pseudomonadati</taxon>
        <taxon>Bacteroidota</taxon>
        <taxon>Cytophagia</taxon>
        <taxon>Cytophagales</taxon>
        <taxon>Bernardetiaceae</taxon>
        <taxon>Bernardetia</taxon>
    </lineage>
</organism>
<name>I4AIE3_BERLS</name>
<feature type="signal peptide" evidence="1">
    <location>
        <begin position="1"/>
        <end position="22"/>
    </location>
</feature>
<proteinExistence type="predicted"/>
<dbReference type="eggNOG" id="ENOG5032XDY">
    <property type="taxonomic scope" value="Bacteria"/>
</dbReference>
<sequence length="219" mass="25026" precursor="true">MFRFILTSICLVFIFSTSSVLAQSMSKEQEKVWKKRQKTMSVEEFKKKVEGYETATDEAYKLEKQVVSTSQALAKREKQIDSLKEALAEAQKEKIVTTTAQNSDSSNSDASSNELDDYSKGVVYRIQVGAFRDKDLMKFVGHKRFHAEEDQDGVKKYTIAAFRDYWEGDLFKKYLREMGVSDAWIVAYKDGERVQIESVLSAQDQEMVQSGGTKNDDID</sequence>